<accession>A0A8S0R126</accession>
<evidence type="ECO:0000313" key="2">
    <source>
        <dbReference type="Proteomes" id="UP000594638"/>
    </source>
</evidence>
<dbReference type="Proteomes" id="UP000594638">
    <property type="component" value="Unassembled WGS sequence"/>
</dbReference>
<organism evidence="1 2">
    <name type="scientific">Olea europaea subsp. europaea</name>
    <dbReference type="NCBI Taxonomy" id="158383"/>
    <lineage>
        <taxon>Eukaryota</taxon>
        <taxon>Viridiplantae</taxon>
        <taxon>Streptophyta</taxon>
        <taxon>Embryophyta</taxon>
        <taxon>Tracheophyta</taxon>
        <taxon>Spermatophyta</taxon>
        <taxon>Magnoliopsida</taxon>
        <taxon>eudicotyledons</taxon>
        <taxon>Gunneridae</taxon>
        <taxon>Pentapetalae</taxon>
        <taxon>asterids</taxon>
        <taxon>lamiids</taxon>
        <taxon>Lamiales</taxon>
        <taxon>Oleaceae</taxon>
        <taxon>Oleeae</taxon>
        <taxon>Olea</taxon>
    </lineage>
</organism>
<name>A0A8S0R126_OLEEU</name>
<dbReference type="AlphaFoldDB" id="A0A8S0R126"/>
<dbReference type="Gramene" id="OE9A020084T1">
    <property type="protein sequence ID" value="OE9A020084C1"/>
    <property type="gene ID" value="OE9A020084"/>
</dbReference>
<evidence type="ECO:0000313" key="1">
    <source>
        <dbReference type="EMBL" id="CAA2971896.1"/>
    </source>
</evidence>
<reference evidence="1 2" key="1">
    <citation type="submission" date="2019-12" db="EMBL/GenBank/DDBJ databases">
        <authorList>
            <person name="Alioto T."/>
            <person name="Alioto T."/>
            <person name="Gomez Garrido J."/>
        </authorList>
    </citation>
    <scope>NUCLEOTIDE SEQUENCE [LARGE SCALE GENOMIC DNA]</scope>
</reference>
<gene>
    <name evidence="1" type="ORF">OLEA9_A020084</name>
</gene>
<keyword evidence="2" id="KW-1185">Reference proteome</keyword>
<sequence>MVPMEFWKLIILRFIGIEVSAAYYGLKPTSYMTFNFSMQRRKNIALDYFSCLLSDLTDISPIGGSDWIDHLRIQYFSI</sequence>
<protein>
    <submittedName>
        <fullName evidence="1">Uncharacterized protein</fullName>
    </submittedName>
</protein>
<proteinExistence type="predicted"/>
<comment type="caution">
    <text evidence="1">The sequence shown here is derived from an EMBL/GenBank/DDBJ whole genome shotgun (WGS) entry which is preliminary data.</text>
</comment>
<dbReference type="EMBL" id="CACTIH010002029">
    <property type="protein sequence ID" value="CAA2971896.1"/>
    <property type="molecule type" value="Genomic_DNA"/>
</dbReference>